<gene>
    <name evidence="2" type="ORF">Aargi30884_00690</name>
</gene>
<sequence length="526" mass="60992">MFKIFYISFRLKISYRVNTILYSLKQLPFIKKLLPASLYASKTLKRFALLLAILMEIISIPLFKGLYLFVMILLPILLTNTSANLIPQAFLHILLFLTIAGSLSNNTIFSPSKDKYYAIIQMRMNARNFTLVNYVYEMAKIFAGMALCLIPLCVIFHLPYIFIIWIPVMVIAWKTVFGAWSLRQYETKHILRNESSPVKYVWFTIAATYLLAYAGIFIKQYLPLFLSYLLGTFMMILGIFAYAYMRKFPLYRAMYQQLLSQSTSAINVSMQNITNDAYRKNISNDTGISSDKKGYAYFHDLFIKRHQKLLWYSAKKTAVITFVIFVIACAALITIPQAKEPINHLLLVFLPYFVFIIYSCHSGKSVVQAMFRNCDHSMLTYSFYRRPDVILSLFRLRLFDVIRINLLPASIIAIGLPILLYISGGTSNPLTYLVIFICIIATSTFFSIHFLTCYYLLQPYNEATETKSSLYSIVMSLTYLICFGFIYLKMDTFIFGTIMIIFCILYTIVSMTLVYRMAYKTFKLRR</sequence>
<keyword evidence="1" id="KW-0812">Transmembrane</keyword>
<reference evidence="3" key="1">
    <citation type="submission" date="2019-05" db="EMBL/GenBank/DDBJ databases">
        <title>Complete genome sequencing of Absiella argi strain JCM 30884.</title>
        <authorList>
            <person name="Sakamoto M."/>
            <person name="Murakami T."/>
            <person name="Mori H."/>
        </authorList>
    </citation>
    <scope>NUCLEOTIDE SEQUENCE [LARGE SCALE GENOMIC DNA]</scope>
    <source>
        <strain evidence="3">JCM 30884</strain>
    </source>
</reference>
<feature type="transmembrane region" description="Helical" evidence="1">
    <location>
        <begin position="469"/>
        <end position="488"/>
    </location>
</feature>
<feature type="transmembrane region" description="Helical" evidence="1">
    <location>
        <begin position="47"/>
        <end position="77"/>
    </location>
</feature>
<feature type="transmembrane region" description="Helical" evidence="1">
    <location>
        <begin position="404"/>
        <end position="424"/>
    </location>
</feature>
<accession>A0A6N4TDD9</accession>
<dbReference type="RefSeq" id="WP_115714469.1">
    <property type="nucleotide sequence ID" value="NZ_AP019695.1"/>
</dbReference>
<feature type="transmembrane region" description="Helical" evidence="1">
    <location>
        <begin position="89"/>
        <end position="110"/>
    </location>
</feature>
<name>A0A6N4TDD9_9FIRM</name>
<keyword evidence="1" id="KW-0472">Membrane</keyword>
<feature type="transmembrane region" description="Helical" evidence="1">
    <location>
        <begin position="224"/>
        <end position="245"/>
    </location>
</feature>
<feature type="transmembrane region" description="Helical" evidence="1">
    <location>
        <begin position="317"/>
        <end position="335"/>
    </location>
</feature>
<evidence type="ECO:0000313" key="2">
    <source>
        <dbReference type="EMBL" id="BBK21166.1"/>
    </source>
</evidence>
<keyword evidence="1" id="KW-1133">Transmembrane helix</keyword>
<proteinExistence type="predicted"/>
<feature type="transmembrane region" description="Helical" evidence="1">
    <location>
        <begin position="430"/>
        <end position="457"/>
    </location>
</feature>
<dbReference type="AlphaFoldDB" id="A0A6N4TDD9"/>
<dbReference type="EMBL" id="AP019695">
    <property type="protein sequence ID" value="BBK21166.1"/>
    <property type="molecule type" value="Genomic_DNA"/>
</dbReference>
<keyword evidence="3" id="KW-1185">Reference proteome</keyword>
<protein>
    <submittedName>
        <fullName evidence="2">Uncharacterized protein</fullName>
    </submittedName>
</protein>
<feature type="transmembrane region" description="Helical" evidence="1">
    <location>
        <begin position="158"/>
        <end position="180"/>
    </location>
</feature>
<feature type="transmembrane region" description="Helical" evidence="1">
    <location>
        <begin position="131"/>
        <end position="152"/>
    </location>
</feature>
<feature type="transmembrane region" description="Helical" evidence="1">
    <location>
        <begin position="200"/>
        <end position="218"/>
    </location>
</feature>
<evidence type="ECO:0000256" key="1">
    <source>
        <dbReference type="SAM" id="Phobius"/>
    </source>
</evidence>
<feature type="transmembrane region" description="Helical" evidence="1">
    <location>
        <begin position="494"/>
        <end position="515"/>
    </location>
</feature>
<feature type="transmembrane region" description="Helical" evidence="1">
    <location>
        <begin position="341"/>
        <end position="360"/>
    </location>
</feature>
<evidence type="ECO:0000313" key="3">
    <source>
        <dbReference type="Proteomes" id="UP000464754"/>
    </source>
</evidence>
<dbReference type="KEGG" id="aarg:Aargi30884_00690"/>
<dbReference type="Proteomes" id="UP000464754">
    <property type="component" value="Chromosome"/>
</dbReference>
<organism evidence="2 3">
    <name type="scientific">Amedibacterium intestinale</name>
    <dbReference type="NCBI Taxonomy" id="2583452"/>
    <lineage>
        <taxon>Bacteria</taxon>
        <taxon>Bacillati</taxon>
        <taxon>Bacillota</taxon>
        <taxon>Erysipelotrichia</taxon>
        <taxon>Erysipelotrichales</taxon>
        <taxon>Erysipelotrichaceae</taxon>
        <taxon>Amedibacterium</taxon>
    </lineage>
</organism>